<organism evidence="2 3">
    <name type="scientific">Levilactobacillus brevis</name>
    <name type="common">Lactobacillus brevis</name>
    <dbReference type="NCBI Taxonomy" id="1580"/>
    <lineage>
        <taxon>Bacteria</taxon>
        <taxon>Bacillati</taxon>
        <taxon>Bacillota</taxon>
        <taxon>Bacilli</taxon>
        <taxon>Lactobacillales</taxon>
        <taxon>Lactobacillaceae</taxon>
        <taxon>Levilactobacillus</taxon>
    </lineage>
</organism>
<accession>A0A2A3TZR3</accession>
<dbReference type="SMART" id="SM00507">
    <property type="entry name" value="HNHc"/>
    <property type="match status" value="1"/>
</dbReference>
<proteinExistence type="predicted"/>
<reference evidence="2 3" key="1">
    <citation type="submission" date="2017-09" db="EMBL/GenBank/DDBJ databases">
        <title>Genome sequence of Lactobacillus brevis D7.</title>
        <authorList>
            <person name="Kwon M.-S."/>
            <person name="Lim S.K."/>
            <person name="Choi H.-J."/>
        </authorList>
    </citation>
    <scope>NUCLEOTIDE SEQUENCE [LARGE SCALE GENOMIC DNA]</scope>
    <source>
        <strain evidence="2 3">D7</strain>
    </source>
</reference>
<evidence type="ECO:0000259" key="1">
    <source>
        <dbReference type="SMART" id="SM00507"/>
    </source>
</evidence>
<dbReference type="Proteomes" id="UP000217918">
    <property type="component" value="Unassembled WGS sequence"/>
</dbReference>
<protein>
    <recommendedName>
        <fullName evidence="1">HNH nuclease domain-containing protein</fullName>
    </recommendedName>
</protein>
<dbReference type="RefSeq" id="WP_096110180.1">
    <property type="nucleotide sequence ID" value="NZ_NVYO01000001.1"/>
</dbReference>
<comment type="caution">
    <text evidence="2">The sequence shown here is derived from an EMBL/GenBank/DDBJ whole genome shotgun (WGS) entry which is preliminary data.</text>
</comment>
<dbReference type="SUPFAM" id="SSF54060">
    <property type="entry name" value="His-Me finger endonucleases"/>
    <property type="match status" value="1"/>
</dbReference>
<dbReference type="InterPro" id="IPR044925">
    <property type="entry name" value="His-Me_finger_sf"/>
</dbReference>
<sequence length="185" mass="21863">MSEYRQIPGYENLYEASSNGTIWTCEGKTTFRNIHGKRQKRVWKRRQIIPKREKRQSSTHYDLRVELWKNGSHQTKLVHRLIAMSFIPNPQNKPCINHIDGNSENNRPENLEWCTYKENQIHAFRTGLNKHCKRVELISTYDHKHHTFYSMAEASKFLKMNHGFVSGLVSRGIMNFGEYKILIKG</sequence>
<evidence type="ECO:0000313" key="3">
    <source>
        <dbReference type="Proteomes" id="UP000217918"/>
    </source>
</evidence>
<gene>
    <name evidence="2" type="ORF">CNR29_08755</name>
</gene>
<dbReference type="EMBL" id="NVYO01000001">
    <property type="protein sequence ID" value="PBQ24106.1"/>
    <property type="molecule type" value="Genomic_DNA"/>
</dbReference>
<dbReference type="AlphaFoldDB" id="A0A2A3TZR3"/>
<feature type="domain" description="HNH nuclease" evidence="1">
    <location>
        <begin position="72"/>
        <end position="120"/>
    </location>
</feature>
<dbReference type="Gene3D" id="3.90.75.20">
    <property type="match status" value="1"/>
</dbReference>
<name>A0A2A3TZR3_LEVBR</name>
<evidence type="ECO:0000313" key="2">
    <source>
        <dbReference type="EMBL" id="PBQ24106.1"/>
    </source>
</evidence>
<dbReference type="InterPro" id="IPR003615">
    <property type="entry name" value="HNH_nuc"/>
</dbReference>
<dbReference type="Pfam" id="PF13392">
    <property type="entry name" value="HNH_3"/>
    <property type="match status" value="1"/>
</dbReference>